<reference evidence="1 2" key="1">
    <citation type="submission" date="2017-05" db="EMBL/GenBank/DDBJ databases">
        <authorList>
            <person name="Varghese N."/>
            <person name="Submissions S."/>
        </authorList>
    </citation>
    <scope>NUCLEOTIDE SEQUENCE [LARGE SCALE GENOMIC DNA]</scope>
    <source>
        <strain evidence="1 2">CGMCC 1.7287</strain>
    </source>
</reference>
<evidence type="ECO:0000313" key="1">
    <source>
        <dbReference type="EMBL" id="SMR77640.1"/>
    </source>
</evidence>
<name>A0ABY1S3G1_9GAMM</name>
<comment type="caution">
    <text evidence="1">The sequence shown here is derived from an EMBL/GenBank/DDBJ whole genome shotgun (WGS) entry which is preliminary data.</text>
</comment>
<keyword evidence="2" id="KW-1185">Reference proteome</keyword>
<evidence type="ECO:0000313" key="2">
    <source>
        <dbReference type="Proteomes" id="UP001159257"/>
    </source>
</evidence>
<organism evidence="1 2">
    <name type="scientific">Marinobacterium sediminicola</name>
    <dbReference type="NCBI Taxonomy" id="518898"/>
    <lineage>
        <taxon>Bacteria</taxon>
        <taxon>Pseudomonadati</taxon>
        <taxon>Pseudomonadota</taxon>
        <taxon>Gammaproteobacteria</taxon>
        <taxon>Oceanospirillales</taxon>
        <taxon>Oceanospirillaceae</taxon>
        <taxon>Marinobacterium</taxon>
    </lineage>
</organism>
<protein>
    <submittedName>
        <fullName evidence="1">Uncharacterized protein</fullName>
    </submittedName>
</protein>
<dbReference type="EMBL" id="FXWV01000015">
    <property type="protein sequence ID" value="SMR77640.1"/>
    <property type="molecule type" value="Genomic_DNA"/>
</dbReference>
<proteinExistence type="predicted"/>
<gene>
    <name evidence="1" type="ORF">SAMN04487964_11558</name>
</gene>
<sequence>MKTKQQRIISELIAQYSYINEEGERIAMPEYGSNYKIRVGSILTTLKRWSYFAAYGEFPENKLYTASRHKQSIEPGLLYSPADF</sequence>
<dbReference type="Proteomes" id="UP001159257">
    <property type="component" value="Unassembled WGS sequence"/>
</dbReference>
<accession>A0ABY1S3G1</accession>
<dbReference type="RefSeq" id="WP_239040875.1">
    <property type="nucleotide sequence ID" value="NZ_BAAAEY010000014.1"/>
</dbReference>